<evidence type="ECO:0000256" key="1">
    <source>
        <dbReference type="SAM" id="MobiDB-lite"/>
    </source>
</evidence>
<comment type="caution">
    <text evidence="2">The sequence shown here is derived from an EMBL/GenBank/DDBJ whole genome shotgun (WGS) entry which is preliminary data.</text>
</comment>
<proteinExistence type="predicted"/>
<dbReference type="EMBL" id="QAYC01000001">
    <property type="protein sequence ID" value="PTW52162.1"/>
    <property type="molecule type" value="Genomic_DNA"/>
</dbReference>
<sequence>MSRENPVTGFANEMSPASAIPGPDTAAAEATATVEPQPTHLLTMSRGAPEAVPASAMRVLRAMGVEAVMMPGQGVGLTFRREIPNFLRLDPFRLTDLAPAESPSDPEAEVDLVETDMTHEADADAMGEDTASEDIGSEATDETGEDSLDLGAEDVPATDLADTDPADTDLGDTDLCDAGLAEADVPESDLDLSETDAADADLPAFDEADTDETGLDMAAGSDDAEPLGVDAMAGDVDDGLSDAAPMDLTEAGMPADDGTAAEMDEPVAFGSAETVAESMKFGADEFHLDAPEDDALDTAGEDMLLGDEGMPAEAPEDLVSDEMGPEDTGPEGMGHENMGHEEMAEAPSDAAFDACGEMAEDEALGDEGDVPDLADEAAEIDALTDADPDDLGATLDADSDETAEVDAGIEAEARIGDDAGLDQIMDRLDLIEFMLCGQRDGEAGSAESDPGESLGTRISQIEAGLARVEAEQGRLAEGLDRVEAAVSRIESALEGLAGQAAAPAAPADGGATLGDALDAVDQRIEAIADRLTEVQSSHSGEIAALIERIERLAETQPDGSVSADDIAARAIEIDALSSLVTALSEQLMAGQGGGERKDGLEEVLERLNATQESIAAMVSQLIEGTPAPERQISA</sequence>
<feature type="region of interest" description="Disordered" evidence="1">
    <location>
        <begin position="1"/>
        <end position="26"/>
    </location>
</feature>
<reference evidence="2 3" key="1">
    <citation type="submission" date="2018-04" db="EMBL/GenBank/DDBJ databases">
        <title>Genomic Encyclopedia of Archaeal and Bacterial Type Strains, Phase II (KMG-II): from individual species to whole genera.</title>
        <authorList>
            <person name="Goeker M."/>
        </authorList>
    </citation>
    <scope>NUCLEOTIDE SEQUENCE [LARGE SCALE GENOMIC DNA]</scope>
    <source>
        <strain evidence="2 3">DSM 19783</strain>
    </source>
</reference>
<feature type="compositionally biased region" description="Acidic residues" evidence="1">
    <location>
        <begin position="161"/>
        <end position="175"/>
    </location>
</feature>
<feature type="compositionally biased region" description="Acidic residues" evidence="1">
    <location>
        <begin position="123"/>
        <end position="150"/>
    </location>
</feature>
<feature type="region of interest" description="Disordered" evidence="1">
    <location>
        <begin position="122"/>
        <end position="150"/>
    </location>
</feature>
<organism evidence="2 3">
    <name type="scientific">Rhodovulum kholense</name>
    <dbReference type="NCBI Taxonomy" id="453584"/>
    <lineage>
        <taxon>Bacteria</taxon>
        <taxon>Pseudomonadati</taxon>
        <taxon>Pseudomonadota</taxon>
        <taxon>Alphaproteobacteria</taxon>
        <taxon>Rhodobacterales</taxon>
        <taxon>Paracoccaceae</taxon>
        <taxon>Rhodovulum</taxon>
    </lineage>
</organism>
<feature type="region of interest" description="Disordered" evidence="1">
    <location>
        <begin position="156"/>
        <end position="175"/>
    </location>
</feature>
<name>A0A8E2VPN7_9RHOB</name>
<protein>
    <submittedName>
        <fullName evidence="2">Uncharacterized protein</fullName>
    </submittedName>
</protein>
<feature type="region of interest" description="Disordered" evidence="1">
    <location>
        <begin position="197"/>
        <end position="234"/>
    </location>
</feature>
<keyword evidence="3" id="KW-1185">Reference proteome</keyword>
<dbReference type="Proteomes" id="UP000244037">
    <property type="component" value="Unassembled WGS sequence"/>
</dbReference>
<evidence type="ECO:0000313" key="3">
    <source>
        <dbReference type="Proteomes" id="UP000244037"/>
    </source>
</evidence>
<dbReference type="AlphaFoldDB" id="A0A8E2VPN7"/>
<evidence type="ECO:0000313" key="2">
    <source>
        <dbReference type="EMBL" id="PTW52162.1"/>
    </source>
</evidence>
<feature type="compositionally biased region" description="Acidic residues" evidence="1">
    <location>
        <begin position="197"/>
        <end position="214"/>
    </location>
</feature>
<gene>
    <name evidence="2" type="ORF">C8N38_101467</name>
</gene>
<accession>A0A8E2VPN7</accession>